<gene>
    <name evidence="4" type="ORF">LX13_001897</name>
</gene>
<dbReference type="InterPro" id="IPR009057">
    <property type="entry name" value="Homeodomain-like_sf"/>
</dbReference>
<dbReference type="Pfam" id="PF00440">
    <property type="entry name" value="TetR_N"/>
    <property type="match status" value="1"/>
</dbReference>
<dbReference type="EMBL" id="JAMTCJ010000002">
    <property type="protein sequence ID" value="MCP2176078.1"/>
    <property type="molecule type" value="Genomic_DNA"/>
</dbReference>
<evidence type="ECO:0000256" key="2">
    <source>
        <dbReference type="PROSITE-ProRule" id="PRU00335"/>
    </source>
</evidence>
<dbReference type="SUPFAM" id="SSF46689">
    <property type="entry name" value="Homeodomain-like"/>
    <property type="match status" value="1"/>
</dbReference>
<comment type="caution">
    <text evidence="4">The sequence shown here is derived from an EMBL/GenBank/DDBJ whole genome shotgun (WGS) entry which is preliminary data.</text>
</comment>
<accession>A0ABT1HCV2</accession>
<dbReference type="Proteomes" id="UP001206895">
    <property type="component" value="Unassembled WGS sequence"/>
</dbReference>
<reference evidence="4 5" key="1">
    <citation type="submission" date="2022-06" db="EMBL/GenBank/DDBJ databases">
        <title>Genomic Encyclopedia of Archaeal and Bacterial Type Strains, Phase II (KMG-II): from individual species to whole genera.</title>
        <authorList>
            <person name="Goeker M."/>
        </authorList>
    </citation>
    <scope>NUCLEOTIDE SEQUENCE [LARGE SCALE GENOMIC DNA]</scope>
    <source>
        <strain evidence="4 5">DSM 44693</strain>
    </source>
</reference>
<evidence type="ECO:0000256" key="1">
    <source>
        <dbReference type="ARBA" id="ARBA00023125"/>
    </source>
</evidence>
<evidence type="ECO:0000259" key="3">
    <source>
        <dbReference type="PROSITE" id="PS50977"/>
    </source>
</evidence>
<dbReference type="InterPro" id="IPR001647">
    <property type="entry name" value="HTH_TetR"/>
</dbReference>
<evidence type="ECO:0000313" key="5">
    <source>
        <dbReference type="Proteomes" id="UP001206895"/>
    </source>
</evidence>
<keyword evidence="1 2" id="KW-0238">DNA-binding</keyword>
<organism evidence="4 5">
    <name type="scientific">Williamsia maris</name>
    <dbReference type="NCBI Taxonomy" id="72806"/>
    <lineage>
        <taxon>Bacteria</taxon>
        <taxon>Bacillati</taxon>
        <taxon>Actinomycetota</taxon>
        <taxon>Actinomycetes</taxon>
        <taxon>Mycobacteriales</taxon>
        <taxon>Nocardiaceae</taxon>
        <taxon>Williamsia</taxon>
    </lineage>
</organism>
<proteinExistence type="predicted"/>
<protein>
    <submittedName>
        <fullName evidence="4">Transcriptional regulator, TetR family</fullName>
    </submittedName>
</protein>
<feature type="domain" description="HTH tetR-type" evidence="3">
    <location>
        <begin position="1"/>
        <end position="61"/>
    </location>
</feature>
<sequence length="233" mass="24920">MSTSNDVLDAARTCLLRSDGRKITLAEVAREAGVSRPTVYRRWPEVSSVIRDLLTREMAQIITEHRVHIDTAARAAAEALSVNARSSVDVLDRGAPAGLLPDTTRRAVLDALIDTTVGVAVAVGEDAVFESLGRMQPEVIAPYIFTRLGTSQRGVLTVLTEAIVAAQSFEAIRPGQPEHLAAMVLLIAQSAIQSRAMMAPILGGAWPGELRIALTGYLGPTDTDHPRTHGDLP</sequence>
<dbReference type="PROSITE" id="PS50977">
    <property type="entry name" value="HTH_TETR_2"/>
    <property type="match status" value="1"/>
</dbReference>
<feature type="DNA-binding region" description="H-T-H motif" evidence="2">
    <location>
        <begin position="24"/>
        <end position="43"/>
    </location>
</feature>
<evidence type="ECO:0000313" key="4">
    <source>
        <dbReference type="EMBL" id="MCP2176078.1"/>
    </source>
</evidence>
<keyword evidence="5" id="KW-1185">Reference proteome</keyword>
<dbReference type="RefSeq" id="WP_253661101.1">
    <property type="nucleotide sequence ID" value="NZ_BAAAJQ010000001.1"/>
</dbReference>
<name>A0ABT1HCV2_9NOCA</name>
<dbReference type="Gene3D" id="1.10.357.10">
    <property type="entry name" value="Tetracycline Repressor, domain 2"/>
    <property type="match status" value="1"/>
</dbReference>